<dbReference type="EMBL" id="CP004121">
    <property type="protein sequence ID" value="AGF56523.1"/>
    <property type="molecule type" value="Genomic_DNA"/>
</dbReference>
<keyword evidence="2" id="KW-1185">Reference proteome</keyword>
<dbReference type="OrthoDB" id="1853564at2"/>
<protein>
    <submittedName>
        <fullName evidence="1">Uncharacterized protein</fullName>
    </submittedName>
</protein>
<accession>M1MJN0</accession>
<reference evidence="1 2" key="1">
    <citation type="submission" date="2013-02" db="EMBL/GenBank/DDBJ databases">
        <title>Genome sequence of Clostridium saccharoperbutylacetonicum N1-4(HMT).</title>
        <authorList>
            <person name="Poehlein A."/>
            <person name="Daniel R."/>
        </authorList>
    </citation>
    <scope>NUCLEOTIDE SEQUENCE [LARGE SCALE GENOMIC DNA]</scope>
    <source>
        <strain evidence="2">N1-4(HMT)</strain>
    </source>
</reference>
<sequence>MGKRFYSKKITDSDGIKWDSETEYNYYQYILKNKDKLGINNVQRQVKYIIQNKFRDKNNKAVREISLTVDFVLEFLLLVK</sequence>
<dbReference type="KEGG" id="csr:Cspa_c27600"/>
<name>M1MJN0_9CLOT</name>
<dbReference type="PATRIC" id="fig|931276.5.peg.2773"/>
<proteinExistence type="predicted"/>
<dbReference type="InterPro" id="IPR009414">
    <property type="entry name" value="DUF1064"/>
</dbReference>
<dbReference type="AlphaFoldDB" id="M1MJN0"/>
<dbReference type="HOGENOM" id="CLU_2583573_0_0_9"/>
<organism evidence="1 2">
    <name type="scientific">Clostridium saccharoperbutylacetonicum N1-4(HMT)</name>
    <dbReference type="NCBI Taxonomy" id="931276"/>
    <lineage>
        <taxon>Bacteria</taxon>
        <taxon>Bacillati</taxon>
        <taxon>Bacillota</taxon>
        <taxon>Clostridia</taxon>
        <taxon>Eubacteriales</taxon>
        <taxon>Clostridiaceae</taxon>
        <taxon>Clostridium</taxon>
    </lineage>
</organism>
<dbReference type="STRING" id="36745.CLSAP_25080"/>
<dbReference type="Pfam" id="PF06356">
    <property type="entry name" value="DUF1064"/>
    <property type="match status" value="1"/>
</dbReference>
<dbReference type="RefSeq" id="WP_015392842.1">
    <property type="nucleotide sequence ID" value="NC_020291.1"/>
</dbReference>
<evidence type="ECO:0000313" key="1">
    <source>
        <dbReference type="EMBL" id="AGF56523.1"/>
    </source>
</evidence>
<dbReference type="Proteomes" id="UP000011728">
    <property type="component" value="Chromosome"/>
</dbReference>
<evidence type="ECO:0000313" key="2">
    <source>
        <dbReference type="Proteomes" id="UP000011728"/>
    </source>
</evidence>
<gene>
    <name evidence="1" type="ORF">Cspa_c27600</name>
</gene>